<sequence>MSNVISPRIYGCFNCMNHVALHDDILSKDFVAGRRRAFLFSHVMNVVAGRKMDRQLITGLHTIAYVHCSDCKEFLGWRYEKAYVEAQKYKESKTAGRRRAFLFSHVMNVVAGRKMDRQLITGLHTIAYVHCSDCKEFLGWRYEKAYVEAQKYKESKTVLIKCNIVKDNW</sequence>
<evidence type="ECO:0000259" key="4">
    <source>
        <dbReference type="PROSITE" id="PS51792"/>
    </source>
</evidence>
<evidence type="ECO:0000313" key="6">
    <source>
        <dbReference type="Proteomes" id="UP000245207"/>
    </source>
</evidence>
<comment type="caution">
    <text evidence="5">The sequence shown here is derived from an EMBL/GenBank/DDBJ whole genome shotgun (WGS) entry which is preliminary data.</text>
</comment>
<evidence type="ECO:0000313" key="5">
    <source>
        <dbReference type="EMBL" id="PWA41358.1"/>
    </source>
</evidence>
<dbReference type="GO" id="GO:0046872">
    <property type="term" value="F:metal ion binding"/>
    <property type="evidence" value="ECO:0007669"/>
    <property type="project" value="UniProtKB-KW"/>
</dbReference>
<protein>
    <submittedName>
        <fullName evidence="5">Yippee-like protein</fullName>
    </submittedName>
</protein>
<accession>A0A2U1KX71</accession>
<keyword evidence="6" id="KW-1185">Reference proteome</keyword>
<proteinExistence type="inferred from homology"/>
<keyword evidence="3" id="KW-0862">Zinc</keyword>
<feature type="domain" description="Yippee" evidence="4">
    <location>
        <begin position="8"/>
        <end position="105"/>
    </location>
</feature>
<dbReference type="STRING" id="35608.A0A2U1KX71"/>
<organism evidence="5 6">
    <name type="scientific">Artemisia annua</name>
    <name type="common">Sweet wormwood</name>
    <dbReference type="NCBI Taxonomy" id="35608"/>
    <lineage>
        <taxon>Eukaryota</taxon>
        <taxon>Viridiplantae</taxon>
        <taxon>Streptophyta</taxon>
        <taxon>Embryophyta</taxon>
        <taxon>Tracheophyta</taxon>
        <taxon>Spermatophyta</taxon>
        <taxon>Magnoliopsida</taxon>
        <taxon>eudicotyledons</taxon>
        <taxon>Gunneridae</taxon>
        <taxon>Pentapetalae</taxon>
        <taxon>asterids</taxon>
        <taxon>campanulids</taxon>
        <taxon>Asterales</taxon>
        <taxon>Asteraceae</taxon>
        <taxon>Asteroideae</taxon>
        <taxon>Anthemideae</taxon>
        <taxon>Artemisiinae</taxon>
        <taxon>Artemisia</taxon>
    </lineage>
</organism>
<keyword evidence="2" id="KW-0479">Metal-binding</keyword>
<evidence type="ECO:0000256" key="1">
    <source>
        <dbReference type="ARBA" id="ARBA00005613"/>
    </source>
</evidence>
<dbReference type="InterPro" id="IPR004910">
    <property type="entry name" value="Yippee/Mis18/Cereblon"/>
</dbReference>
<evidence type="ECO:0000256" key="2">
    <source>
        <dbReference type="ARBA" id="ARBA00022723"/>
    </source>
</evidence>
<dbReference type="PANTHER" id="PTHR13848">
    <property type="entry name" value="PROTEIN YIPPEE-LIKE CG15309-RELATED"/>
    <property type="match status" value="1"/>
</dbReference>
<dbReference type="InterPro" id="IPR034751">
    <property type="entry name" value="Yippee"/>
</dbReference>
<evidence type="ECO:0000256" key="3">
    <source>
        <dbReference type="ARBA" id="ARBA00022833"/>
    </source>
</evidence>
<comment type="similarity">
    <text evidence="1">Belongs to the yippee family.</text>
</comment>
<name>A0A2U1KX71_ARTAN</name>
<dbReference type="OrthoDB" id="6407410at2759"/>
<gene>
    <name evidence="5" type="ORF">CTI12_AA540820</name>
</gene>
<dbReference type="EMBL" id="PKPP01013133">
    <property type="protein sequence ID" value="PWA41358.1"/>
    <property type="molecule type" value="Genomic_DNA"/>
</dbReference>
<reference evidence="5 6" key="1">
    <citation type="journal article" date="2018" name="Mol. Plant">
        <title>The genome of Artemisia annua provides insight into the evolution of Asteraceae family and artemisinin biosynthesis.</title>
        <authorList>
            <person name="Shen Q."/>
            <person name="Zhang L."/>
            <person name="Liao Z."/>
            <person name="Wang S."/>
            <person name="Yan T."/>
            <person name="Shi P."/>
            <person name="Liu M."/>
            <person name="Fu X."/>
            <person name="Pan Q."/>
            <person name="Wang Y."/>
            <person name="Lv Z."/>
            <person name="Lu X."/>
            <person name="Zhang F."/>
            <person name="Jiang W."/>
            <person name="Ma Y."/>
            <person name="Chen M."/>
            <person name="Hao X."/>
            <person name="Li L."/>
            <person name="Tang Y."/>
            <person name="Lv G."/>
            <person name="Zhou Y."/>
            <person name="Sun X."/>
            <person name="Brodelius P.E."/>
            <person name="Rose J.K.C."/>
            <person name="Tang K."/>
        </authorList>
    </citation>
    <scope>NUCLEOTIDE SEQUENCE [LARGE SCALE GENOMIC DNA]</scope>
    <source>
        <strain evidence="6">cv. Huhao1</strain>
        <tissue evidence="5">Leaf</tissue>
    </source>
</reference>
<feature type="domain" description="Yippee" evidence="4">
    <location>
        <begin position="101"/>
        <end position="168"/>
    </location>
</feature>
<dbReference type="PROSITE" id="PS51792">
    <property type="entry name" value="YIPPEE"/>
    <property type="match status" value="2"/>
</dbReference>
<dbReference type="Proteomes" id="UP000245207">
    <property type="component" value="Unassembled WGS sequence"/>
</dbReference>
<dbReference type="InterPro" id="IPR039058">
    <property type="entry name" value="Yippee_fam"/>
</dbReference>
<dbReference type="AlphaFoldDB" id="A0A2U1KX71"/>
<dbReference type="Pfam" id="PF03226">
    <property type="entry name" value="Yippee-Mis18"/>
    <property type="match status" value="1"/>
</dbReference>